<protein>
    <submittedName>
        <fullName evidence="2">Ornithine cyclodeaminase</fullName>
    </submittedName>
</protein>
<dbReference type="GO" id="GO:0005737">
    <property type="term" value="C:cytoplasm"/>
    <property type="evidence" value="ECO:0007669"/>
    <property type="project" value="TreeGrafter"/>
</dbReference>
<dbReference type="OrthoDB" id="9792005at2"/>
<dbReference type="EMBL" id="CYZU01000002">
    <property type="protein sequence ID" value="CUN72098.1"/>
    <property type="molecule type" value="Genomic_DNA"/>
</dbReference>
<accession>A0A173ZA88</accession>
<dbReference type="Proteomes" id="UP000095544">
    <property type="component" value="Unassembled WGS sequence"/>
</dbReference>
<dbReference type="PANTHER" id="PTHR13812">
    <property type="entry name" value="KETIMINE REDUCTASE MU-CRYSTALLIN"/>
    <property type="match status" value="1"/>
</dbReference>
<sequence length="328" mass="35072">MLLLSKEDMKEVFTMRDAVEAVKESFRLFSAGKGEAPGHANIHAPEHGGSMMYTPSFVEEMDLGCLKVVNVIPESGEKGMPPSPAQVILIDSTNGMVVSVLDGHYVNELRTGAVSGAAFDVLANKRCEKGALIGTGGHAATQLEAMLTVRDLNQVKVFDQDKDRLWAFVEKMNRELGDYGAQILAAENSDDAVEDADLLISATPSVAPVFDGRKVKKGATVSCVGSNQPHMQELDPVVLKRASGIYFDSRKAVLSEAGDIIIPLETGLITEDDFTGDLGDVLLGDIEGRRSEEDIIVFKTVGIGTQDLVTAKKIYDKAVAAGVGTFLA</sequence>
<comment type="similarity">
    <text evidence="1">Belongs to the ornithine cyclodeaminase/mu-crystallin family.</text>
</comment>
<dbReference type="Gene3D" id="3.30.1780.10">
    <property type="entry name" value="ornithine cyclodeaminase, domain 1"/>
    <property type="match status" value="1"/>
</dbReference>
<dbReference type="Pfam" id="PF02423">
    <property type="entry name" value="OCD_Mu_crystall"/>
    <property type="match status" value="1"/>
</dbReference>
<organism evidence="2 3">
    <name type="scientific">Faecalicatena contorta</name>
    <dbReference type="NCBI Taxonomy" id="39482"/>
    <lineage>
        <taxon>Bacteria</taxon>
        <taxon>Bacillati</taxon>
        <taxon>Bacillota</taxon>
        <taxon>Clostridia</taxon>
        <taxon>Lachnospirales</taxon>
        <taxon>Lachnospiraceae</taxon>
        <taxon>Faecalicatena</taxon>
    </lineage>
</organism>
<dbReference type="AlphaFoldDB" id="A0A173ZA88"/>
<name>A0A173ZA88_9FIRM</name>
<dbReference type="SUPFAM" id="SSF51735">
    <property type="entry name" value="NAD(P)-binding Rossmann-fold domains"/>
    <property type="match status" value="1"/>
</dbReference>
<dbReference type="Gene3D" id="3.40.50.720">
    <property type="entry name" value="NAD(P)-binding Rossmann-like Domain"/>
    <property type="match status" value="1"/>
</dbReference>
<gene>
    <name evidence="2" type="ORF">ERS852491_00338</name>
</gene>
<dbReference type="InterPro" id="IPR036291">
    <property type="entry name" value="NAD(P)-bd_dom_sf"/>
</dbReference>
<dbReference type="InterPro" id="IPR023401">
    <property type="entry name" value="ODC_N"/>
</dbReference>
<evidence type="ECO:0000313" key="2">
    <source>
        <dbReference type="EMBL" id="CUN72098.1"/>
    </source>
</evidence>
<reference evidence="2 3" key="1">
    <citation type="submission" date="2015-09" db="EMBL/GenBank/DDBJ databases">
        <authorList>
            <consortium name="Pathogen Informatics"/>
        </authorList>
    </citation>
    <scope>NUCLEOTIDE SEQUENCE [LARGE SCALE GENOMIC DNA]</scope>
    <source>
        <strain evidence="2 3">2789STDY5834876</strain>
    </source>
</reference>
<dbReference type="FunFam" id="3.40.50.720:FF:000311">
    <property type="entry name" value="Ornithine cyclodeaminase"/>
    <property type="match status" value="1"/>
</dbReference>
<dbReference type="STRING" id="39482.ERS852491_00338"/>
<evidence type="ECO:0000256" key="1">
    <source>
        <dbReference type="ARBA" id="ARBA00008903"/>
    </source>
</evidence>
<dbReference type="PANTHER" id="PTHR13812:SF19">
    <property type="entry name" value="KETIMINE REDUCTASE MU-CRYSTALLIN"/>
    <property type="match status" value="1"/>
</dbReference>
<dbReference type="RefSeq" id="WP_050639764.1">
    <property type="nucleotide sequence ID" value="NZ_CABKUE010000007.1"/>
</dbReference>
<dbReference type="PIRSF" id="PIRSF001439">
    <property type="entry name" value="CryM"/>
    <property type="match status" value="1"/>
</dbReference>
<dbReference type="GO" id="GO:0019752">
    <property type="term" value="P:carboxylic acid metabolic process"/>
    <property type="evidence" value="ECO:0007669"/>
    <property type="project" value="UniProtKB-ARBA"/>
</dbReference>
<dbReference type="InterPro" id="IPR003462">
    <property type="entry name" value="ODC_Mu_crystall"/>
</dbReference>
<proteinExistence type="inferred from homology"/>
<evidence type="ECO:0000313" key="3">
    <source>
        <dbReference type="Proteomes" id="UP000095544"/>
    </source>
</evidence>
<dbReference type="GO" id="GO:0016491">
    <property type="term" value="F:oxidoreductase activity"/>
    <property type="evidence" value="ECO:0007669"/>
    <property type="project" value="UniProtKB-ARBA"/>
</dbReference>